<proteinExistence type="predicted"/>
<gene>
    <name evidence="2" type="ORF">SFK315_3295</name>
</gene>
<evidence type="ECO:0000313" key="3">
    <source>
        <dbReference type="Proteomes" id="UP000005407"/>
    </source>
</evidence>
<name>I6CG39_SHIFL</name>
<keyword evidence="1" id="KW-0732">Signal</keyword>
<dbReference type="AlphaFoldDB" id="I6CG39"/>
<dbReference type="PATRIC" id="fig|766150.3.peg.3203"/>
<evidence type="ECO:0008006" key="4">
    <source>
        <dbReference type="Google" id="ProtNLM"/>
    </source>
</evidence>
<feature type="chain" id="PRO_5003702920" description="IS1 encoded protein" evidence="1">
    <location>
        <begin position="21"/>
        <end position="143"/>
    </location>
</feature>
<dbReference type="EMBL" id="AKMY01000063">
    <property type="protein sequence ID" value="EIQ18481.1"/>
    <property type="molecule type" value="Genomic_DNA"/>
</dbReference>
<accession>I6CG39</accession>
<dbReference type="Proteomes" id="UP000005407">
    <property type="component" value="Unassembled WGS sequence"/>
</dbReference>
<comment type="caution">
    <text evidence="2">The sequence shown here is derived from an EMBL/GenBank/DDBJ whole genome shotgun (WGS) entry which is preliminary data.</text>
</comment>
<evidence type="ECO:0000256" key="1">
    <source>
        <dbReference type="SAM" id="SignalP"/>
    </source>
</evidence>
<organism evidence="2 3">
    <name type="scientific">Shigella flexneri K-315</name>
    <dbReference type="NCBI Taxonomy" id="766150"/>
    <lineage>
        <taxon>Bacteria</taxon>
        <taxon>Pseudomonadati</taxon>
        <taxon>Pseudomonadota</taxon>
        <taxon>Gammaproteobacteria</taxon>
        <taxon>Enterobacterales</taxon>
        <taxon>Enterobacteriaceae</taxon>
        <taxon>Shigella</taxon>
    </lineage>
</organism>
<evidence type="ECO:0000313" key="2">
    <source>
        <dbReference type="EMBL" id="EIQ18481.1"/>
    </source>
</evidence>
<sequence>MPCFTAMRAEIALMSGSAFAVTHHAFSSGAGRTSDGNGSHASTLKSPSYTKSVSWQHYPARDADINIEMRMDIHAARENVTASGINFFIRELRRNIVAQLANNPAFNQQILFGLSICVNDSAVFDQYAHSKLQKPSGEPEGNK</sequence>
<reference evidence="2 3" key="1">
    <citation type="submission" date="2012-03" db="EMBL/GenBank/DDBJ databases">
        <authorList>
            <person name="Rasko D."/>
            <person name="Redman J."/>
            <person name="Daugherty S.C."/>
            <person name="Tallon L."/>
            <person name="Sadzewicz L."/>
            <person name="Jones K."/>
            <person name="Santana-Cruz I."/>
            <person name="Liu X."/>
        </authorList>
    </citation>
    <scope>NUCLEOTIDE SEQUENCE [LARGE SCALE GENOMIC DNA]</scope>
    <source>
        <strain evidence="2 3">K-315</strain>
    </source>
</reference>
<feature type="signal peptide" evidence="1">
    <location>
        <begin position="1"/>
        <end position="20"/>
    </location>
</feature>
<protein>
    <recommendedName>
        <fullName evidence="4">IS1 encoded protein</fullName>
    </recommendedName>
</protein>